<dbReference type="Pfam" id="PF12830">
    <property type="entry name" value="Nipped-B_C"/>
    <property type="match status" value="1"/>
</dbReference>
<dbReference type="eggNOG" id="KOG1020">
    <property type="taxonomic scope" value="Eukaryota"/>
</dbReference>
<dbReference type="GO" id="GO:0071169">
    <property type="term" value="P:establishment of protein localization to chromatin"/>
    <property type="evidence" value="ECO:0007669"/>
    <property type="project" value="TreeGrafter"/>
</dbReference>
<dbReference type="InterPro" id="IPR018247">
    <property type="entry name" value="EF_Hand_1_Ca_BS"/>
</dbReference>
<dbReference type="Proteomes" id="UP000005018">
    <property type="component" value="Chromosome 2"/>
</dbReference>
<evidence type="ECO:0000313" key="4">
    <source>
        <dbReference type="Proteomes" id="UP000005018"/>
    </source>
</evidence>
<dbReference type="EMBL" id="HE681720">
    <property type="protein sequence ID" value="CCG21744.1"/>
    <property type="molecule type" value="Genomic_DNA"/>
</dbReference>
<dbReference type="HOGENOM" id="CLU_004334_0_0_1"/>
<dbReference type="OrthoDB" id="418242at2759"/>
<dbReference type="InterPro" id="IPR011989">
    <property type="entry name" value="ARM-like"/>
</dbReference>
<dbReference type="PROSITE" id="PS00018">
    <property type="entry name" value="EF_HAND_1"/>
    <property type="match status" value="1"/>
</dbReference>
<evidence type="ECO:0000256" key="1">
    <source>
        <dbReference type="RuleBase" id="RU364107"/>
    </source>
</evidence>
<organism evidence="3 4">
    <name type="scientific">Candida orthopsilosis (strain 90-125)</name>
    <name type="common">Yeast</name>
    <dbReference type="NCBI Taxonomy" id="1136231"/>
    <lineage>
        <taxon>Eukaryota</taxon>
        <taxon>Fungi</taxon>
        <taxon>Dikarya</taxon>
        <taxon>Ascomycota</taxon>
        <taxon>Saccharomycotina</taxon>
        <taxon>Pichiomycetes</taxon>
        <taxon>Debaryomycetaceae</taxon>
        <taxon>Candida/Lodderomyces clade</taxon>
        <taxon>Candida</taxon>
    </lineage>
</organism>
<dbReference type="InterPro" id="IPR024986">
    <property type="entry name" value="Nipped-B_C"/>
</dbReference>
<dbReference type="GeneID" id="14538143"/>
<dbReference type="PANTHER" id="PTHR21704">
    <property type="entry name" value="NIPPED-B-LIKE PROTEIN DELANGIN SCC2-RELATED"/>
    <property type="match status" value="1"/>
</dbReference>
<dbReference type="InterPro" id="IPR033031">
    <property type="entry name" value="Scc2/Nipped-B"/>
</dbReference>
<evidence type="ECO:0000259" key="2">
    <source>
        <dbReference type="Pfam" id="PF12830"/>
    </source>
</evidence>
<accession>H8WZ76</accession>
<dbReference type="GO" id="GO:0140588">
    <property type="term" value="P:chromatin looping"/>
    <property type="evidence" value="ECO:0007669"/>
    <property type="project" value="InterPro"/>
</dbReference>
<evidence type="ECO:0000313" key="3">
    <source>
        <dbReference type="EMBL" id="CCG21744.1"/>
    </source>
</evidence>
<comment type="subcellular location">
    <subcellularLocation>
        <location evidence="1">Nucleus</location>
    </subcellularLocation>
</comment>
<protein>
    <recommendedName>
        <fullName evidence="1">Sister chromatid cohesion protein</fullName>
    </recommendedName>
</protein>
<feature type="domain" description="Sister chromatid cohesion C-terminal" evidence="2">
    <location>
        <begin position="1100"/>
        <end position="1269"/>
    </location>
</feature>
<dbReference type="GO" id="GO:0034087">
    <property type="term" value="P:establishment of mitotic sister chromatid cohesion"/>
    <property type="evidence" value="ECO:0007669"/>
    <property type="project" value="TreeGrafter"/>
</dbReference>
<dbReference type="GO" id="GO:1990414">
    <property type="term" value="P:replication-born double-strand break repair via sister chromatid exchange"/>
    <property type="evidence" value="ECO:0007669"/>
    <property type="project" value="TreeGrafter"/>
</dbReference>
<comment type="similarity">
    <text evidence="1">Belongs to the SCC2/Nipped-B family.</text>
</comment>
<keyword evidence="1" id="KW-0677">Repeat</keyword>
<dbReference type="KEGG" id="cot:CORT_0B00210"/>
<dbReference type="SUPFAM" id="SSF48371">
    <property type="entry name" value="ARM repeat"/>
    <property type="match status" value="1"/>
</dbReference>
<dbReference type="Gene3D" id="1.25.10.10">
    <property type="entry name" value="Leucine-rich Repeat Variant"/>
    <property type="match status" value="1"/>
</dbReference>
<keyword evidence="1" id="KW-0539">Nucleus</keyword>
<keyword evidence="4" id="KW-1185">Reference proteome</keyword>
<proteinExistence type="inferred from homology"/>
<dbReference type="GO" id="GO:0090694">
    <property type="term" value="C:Scc2-Scc4 cohesin loading complex"/>
    <property type="evidence" value="ECO:0007669"/>
    <property type="project" value="TreeGrafter"/>
</dbReference>
<dbReference type="GO" id="GO:0061775">
    <property type="term" value="F:cohesin loader activity"/>
    <property type="evidence" value="ECO:0007669"/>
    <property type="project" value="InterPro"/>
</dbReference>
<dbReference type="PANTHER" id="PTHR21704:SF18">
    <property type="entry name" value="NIPPED-B-LIKE PROTEIN"/>
    <property type="match status" value="1"/>
</dbReference>
<name>H8WZ76_CANO9</name>
<dbReference type="InterPro" id="IPR016024">
    <property type="entry name" value="ARM-type_fold"/>
</dbReference>
<dbReference type="GO" id="GO:0003682">
    <property type="term" value="F:chromatin binding"/>
    <property type="evidence" value="ECO:0007669"/>
    <property type="project" value="TreeGrafter"/>
</dbReference>
<sequence length="1374" mass="155531">MSTQQQQNPGTLKEILATTPLFHLIPKQNLSPLINLPSFVPKSDEAALNKHIIHSIESFETEKSKIFERECQQELLDFTDPELDSIKFKLFLSHTKENALPCEYSNFDAQILRNESIDDSKIVAKTGDDLVKTGRLSIRKRTPVGDETYVPKHNQKYFRKFDKEYSRLNSIQEKASAGASDDDMTPIVSIPLRPKENLKLHSGKFDQFLCGEKKQFTWEDMVVICEALNKIDTFQDGDAEDLINVLEICFGTLSEVVSSLLHPKISGFNDLKSILPDLLCGTFASKASLIIIKYKITKGIKMAFGKYTLVITQILERVFESFLLPLKMFISEDANDNDQKLFYMLITETSDRIKQFASLSNSSSFEEQTLIRLEMMCINLIFSSKINEAENLQLHIPIDSLQTSAALCLVAIYKNSTDQRSFLLHEVLAGFSSMNTKKGVAKNFKTKRGFDIHLFTMVLNNFSYNFIESEGYSSDFMDYISRGLIEKVQRNPADLRPKLTSFIADLIQLMYLPEWPTADLFLTSIALNLIQVLASQDEQVSGETQFWDILQDLAEKILGIPNDAVPMGEKEMMLVLGNCHEFGMTDALPCLKTKLQNLTGFTLEYEPVKNSDSTIPSYKSLILSHFSNFFTTKYLNFLEMQIGSSRAKSRAKAIKGLLVFVSKSPQSLLSAQLQKQLSSMLQDPAASVRDAMHGFLNEHIKKNPNEAQKLIHPMYIAMDDSSVSVRKRSIQSCMAVFPFVSDAAKLRISEKILEKIYDEEDSVRNEAVSALKSCFLSQPPRLHLLNPGAVNIIRIAKSKGTKSLMAFFKDYVFPDPKTASFVDALVLSSIELVGTGDDVEGGMLLLSLLSQLNDNLITQDILVELKSFYVDEANINTSAYAYALEILETATSHLNGIRPEFSLEIQSFLLSKIINFHQRDMLTATSALWNLSRLSSTEGKIANAVVGTLKWVRKSYNEKNYRQLPKLVQLLGCFGRLINLQLFHNVFVKEGFMSERDSVMNILFKHILTFTRPEFPTTLRKYALSNLVLACSSQPRLITHTAVTSRILEAIKTEPPNVKCAIIQNLNIYLDDHGTVDSTPIRKDKLQSIQGVVDLSQNACKVLVESYFERITTLCTSNDLPLVLESFLFVRKSLEMGFANPIKGIATVVALQGSPTLTLQKAAYDLHIYLFDKYKPVVDSQFSDGIRLAFSTGQIARNMFILLYDVASDSRTSRNKFIKSISRFFVIKPKSNHLTEDLNFLLFVIERLSLIKYRTIEEVYIILGQLQQVLQNYAPDYIHDLRETQIDDENTSNLAYLIYSILDFYYYLSAKYNITNENIENFGSRCLDIDFLQTPTIASSPILHVGWVFANMRNPDSLKFVVKEIQNSVFVQGE</sequence>
<dbReference type="GO" id="GO:0010468">
    <property type="term" value="P:regulation of gene expression"/>
    <property type="evidence" value="ECO:0007669"/>
    <property type="project" value="InterPro"/>
</dbReference>
<keyword evidence="1" id="KW-0131">Cell cycle</keyword>
<gene>
    <name evidence="3" type="ORF">CORT_0B00210</name>
</gene>
<reference evidence="3 4" key="1">
    <citation type="journal article" date="2012" name="PLoS ONE">
        <title>Sequence and analysis of the genome of the pathogenic yeast Candida orthopsilosis.</title>
        <authorList>
            <person name="Riccombeni A."/>
            <person name="Vidanes G."/>
            <person name="Proux-Wera E."/>
            <person name="Wolfe K.H."/>
            <person name="Butler G."/>
        </authorList>
    </citation>
    <scope>NUCLEOTIDE SEQUENCE [LARGE SCALE GENOMIC DNA]</scope>
    <source>
        <strain evidence="3 4">Co 90-125</strain>
    </source>
</reference>
<dbReference type="RefSeq" id="XP_003867182.1">
    <property type="nucleotide sequence ID" value="XM_003867134.1"/>
</dbReference>